<feature type="active site" evidence="9 11">
    <location>
        <position position="729"/>
    </location>
</feature>
<dbReference type="InterPro" id="IPR014721">
    <property type="entry name" value="Ribsml_uS5_D2-typ_fold_subgr"/>
</dbReference>
<dbReference type="Pfam" id="PF22667">
    <property type="entry name" value="Lon_lid"/>
    <property type="match status" value="1"/>
</dbReference>
<evidence type="ECO:0000256" key="9">
    <source>
        <dbReference type="HAMAP-Rule" id="MF_01973"/>
    </source>
</evidence>
<keyword evidence="5 9" id="KW-0378">Hydrolase</keyword>
<dbReference type="SUPFAM" id="SSF54211">
    <property type="entry name" value="Ribosomal protein S5 domain 2-like"/>
    <property type="match status" value="1"/>
</dbReference>
<dbReference type="Gene3D" id="1.20.5.5270">
    <property type="match status" value="1"/>
</dbReference>
<evidence type="ECO:0000259" key="14">
    <source>
        <dbReference type="PROSITE" id="PS51786"/>
    </source>
</evidence>
<dbReference type="InterPro" id="IPR027543">
    <property type="entry name" value="Lon_bac"/>
</dbReference>
<keyword evidence="7 9" id="KW-0067">ATP-binding</keyword>
<feature type="domain" description="Lon N-terminal" evidence="15">
    <location>
        <begin position="18"/>
        <end position="211"/>
    </location>
</feature>
<dbReference type="PANTHER" id="PTHR10046">
    <property type="entry name" value="ATP DEPENDENT LON PROTEASE FAMILY MEMBER"/>
    <property type="match status" value="1"/>
</dbReference>
<comment type="subcellular location">
    <subcellularLocation>
        <location evidence="1 9 10">Cytoplasm</location>
    </subcellularLocation>
</comment>
<name>A0ABX7Q1J3_9BACT</name>
<evidence type="ECO:0000256" key="4">
    <source>
        <dbReference type="ARBA" id="ARBA00022741"/>
    </source>
</evidence>
<feature type="binding site" evidence="9">
    <location>
        <begin position="363"/>
        <end position="370"/>
    </location>
    <ligand>
        <name>ATP</name>
        <dbReference type="ChEBI" id="CHEBI:30616"/>
    </ligand>
</feature>
<protein>
    <recommendedName>
        <fullName evidence="9 10">Lon protease</fullName>
        <ecNumber evidence="9 10">3.4.21.53</ecNumber>
    </recommendedName>
    <alternativeName>
        <fullName evidence="9">ATP-dependent protease La</fullName>
    </alternativeName>
</protein>
<dbReference type="InterPro" id="IPR003593">
    <property type="entry name" value="AAA+_ATPase"/>
</dbReference>
<dbReference type="InterPro" id="IPR003111">
    <property type="entry name" value="Lon_prtase_N"/>
</dbReference>
<evidence type="ECO:0000259" key="15">
    <source>
        <dbReference type="PROSITE" id="PS51787"/>
    </source>
</evidence>
<evidence type="ECO:0000256" key="1">
    <source>
        <dbReference type="ARBA" id="ARBA00004496"/>
    </source>
</evidence>
<dbReference type="PROSITE" id="PS51786">
    <property type="entry name" value="LON_PROTEOLYTIC"/>
    <property type="match status" value="1"/>
</dbReference>
<dbReference type="InterPro" id="IPR003959">
    <property type="entry name" value="ATPase_AAA_core"/>
</dbReference>
<evidence type="ECO:0000256" key="7">
    <source>
        <dbReference type="ARBA" id="ARBA00022840"/>
    </source>
</evidence>
<dbReference type="EMBL" id="CP071382">
    <property type="protein sequence ID" value="QSV45267.1"/>
    <property type="molecule type" value="Genomic_DNA"/>
</dbReference>
<evidence type="ECO:0000256" key="6">
    <source>
        <dbReference type="ARBA" id="ARBA00022825"/>
    </source>
</evidence>
<dbReference type="InterPro" id="IPR015947">
    <property type="entry name" value="PUA-like_sf"/>
</dbReference>
<dbReference type="HAMAP" id="MF_01973">
    <property type="entry name" value="lon_bact"/>
    <property type="match status" value="1"/>
</dbReference>
<keyword evidence="3 9" id="KW-0645">Protease</keyword>
<dbReference type="Gene3D" id="1.10.8.60">
    <property type="match status" value="1"/>
</dbReference>
<dbReference type="Pfam" id="PF02190">
    <property type="entry name" value="LON_substr_bdg"/>
    <property type="match status" value="1"/>
</dbReference>
<dbReference type="Gene3D" id="2.30.130.40">
    <property type="entry name" value="LON domain-like"/>
    <property type="match status" value="1"/>
</dbReference>
<dbReference type="PROSITE" id="PS01046">
    <property type="entry name" value="LON_SER"/>
    <property type="match status" value="1"/>
</dbReference>
<keyword evidence="17" id="KW-1185">Reference proteome</keyword>
<sequence>MHENMDIQAIKRGDLERFPLLPLRDIVVFPHMVVPLFVGREKSISALEAAMNGNRLIFLATQKNAKTEEPAEEDIYSIGTVSQVIQLLKLPDGTVKVLVEGKRRGVIASYLPLADYFTVDVQPVPDEFETTSEIEALVRSSRSTFEDYVKLTKGIPQETTSAVLNITDPGKLADTLAPHLNLKLSDKQELLAIADSGRRLERLLAFMESEVEILQLESKIRSRVKKQMEKNQKEYYLNEQMRAIQKELGGKDDYKQEIAELEEKVTKGSLSKEAKQKALAELKKLKLMSPSSAEAAVVRNYVDWLVTLPWGKLSKEKHNIVAAEAILDADHYGLLKVKERILEFLSVQTLVKRIKGPILCLVGPPGVGKTSLARSIASATGRNFVKMSLGGMRDEAEIRGHRRTYVGAMPGKIIQNLKKAGSNNPVFLLDELDKMSSDFRGDPASAMLEVLDPEQNAHFGDHFLDVEYDLSRVMFIATANSLHGIPRPLLDRLEVIRLDGYTEHEKLMIAERYLVKKQMENNGLSPEQVSISQKAVLDIIRFYSRESGVRNLEREIASVCRKVAHRIVKGEKKKISVLPKQLKDFLGPQRFKIGMAEEKDSVGVVTGLAWTEVGGELLTIEVAIVPGKGKLTITGKLGEVMQESAHAAMTYVRSRAQILGLERDFYQSIDIHVHVPEGAIPKDGPSAGITIVTAITSALTGREVRRDIAMTGEVTLRGNVLPIGGLKEKLLAARRGGIKEVIIPRDNQKDLQEIPREVYDGMTIVNVAHMDEVLSRALLENMLPAVNPTGVCIQDGASKDIVTAH</sequence>
<dbReference type="InterPro" id="IPR020568">
    <property type="entry name" value="Ribosomal_Su5_D2-typ_SF"/>
</dbReference>
<dbReference type="CDD" id="cd19500">
    <property type="entry name" value="RecA-like_Lon"/>
    <property type="match status" value="1"/>
</dbReference>
<dbReference type="PIRSF" id="PIRSF001174">
    <property type="entry name" value="Lon_proteas"/>
    <property type="match status" value="1"/>
</dbReference>
<dbReference type="InterPro" id="IPR027417">
    <property type="entry name" value="P-loop_NTPase"/>
</dbReference>
<dbReference type="InterPro" id="IPR004815">
    <property type="entry name" value="Lon_bac/euk-typ"/>
</dbReference>
<dbReference type="PRINTS" id="PR00830">
    <property type="entry name" value="ENDOLAPTASE"/>
</dbReference>
<dbReference type="Gene3D" id="3.40.50.300">
    <property type="entry name" value="P-loop containing nucleotide triphosphate hydrolases"/>
    <property type="match status" value="1"/>
</dbReference>
<dbReference type="Gene3D" id="3.30.230.10">
    <property type="match status" value="1"/>
</dbReference>
<evidence type="ECO:0000256" key="5">
    <source>
        <dbReference type="ARBA" id="ARBA00022801"/>
    </source>
</evidence>
<dbReference type="InterPro" id="IPR027065">
    <property type="entry name" value="Lon_Prtase"/>
</dbReference>
<dbReference type="NCBIfam" id="NF008053">
    <property type="entry name" value="PRK10787.1"/>
    <property type="match status" value="1"/>
</dbReference>
<dbReference type="EC" id="3.4.21.53" evidence="9 10"/>
<dbReference type="PROSITE" id="PS51787">
    <property type="entry name" value="LON_N"/>
    <property type="match status" value="1"/>
</dbReference>
<evidence type="ECO:0000256" key="10">
    <source>
        <dbReference type="PIRNR" id="PIRNR001174"/>
    </source>
</evidence>
<evidence type="ECO:0000256" key="11">
    <source>
        <dbReference type="PROSITE-ProRule" id="PRU01122"/>
    </source>
</evidence>
<evidence type="ECO:0000256" key="8">
    <source>
        <dbReference type="ARBA" id="ARBA00023016"/>
    </source>
</evidence>
<evidence type="ECO:0000256" key="12">
    <source>
        <dbReference type="RuleBase" id="RU000591"/>
    </source>
</evidence>
<proteinExistence type="evidence at transcript level"/>
<comment type="catalytic activity">
    <reaction evidence="9 10 11">
        <text>Hydrolysis of proteins in presence of ATP.</text>
        <dbReference type="EC" id="3.4.21.53"/>
    </reaction>
</comment>
<evidence type="ECO:0000313" key="16">
    <source>
        <dbReference type="EMBL" id="QSV45267.1"/>
    </source>
</evidence>
<gene>
    <name evidence="9 16" type="primary">lon</name>
    <name evidence="16" type="ORF">JZM60_14200</name>
</gene>
<reference evidence="16 17" key="1">
    <citation type="submission" date="2021-03" db="EMBL/GenBank/DDBJ databases">
        <title>Geobacter metallireducens gen. nov. sp. nov., a microorganism capable of coupling the complete oxidation of organic compounds to the reduction of iron and other metals.</title>
        <authorList>
            <person name="Li Y."/>
        </authorList>
    </citation>
    <scope>NUCLEOTIDE SEQUENCE [LARGE SCALE GENOMIC DNA]</scope>
    <source>
        <strain evidence="16 17">Jerry-YX</strain>
    </source>
</reference>
<keyword evidence="8 9" id="KW-0346">Stress response</keyword>
<dbReference type="GO" id="GO:0004252">
    <property type="term" value="F:serine-type endopeptidase activity"/>
    <property type="evidence" value="ECO:0007669"/>
    <property type="project" value="UniProtKB-EC"/>
</dbReference>
<comment type="similarity">
    <text evidence="9 10 11 12">Belongs to the peptidase S16 family.</text>
</comment>
<comment type="subunit">
    <text evidence="9 10">Homohexamer. Organized in a ring with a central cavity.</text>
</comment>
<dbReference type="RefSeq" id="WP_207163072.1">
    <property type="nucleotide sequence ID" value="NZ_CP071382.1"/>
</dbReference>
<dbReference type="NCBIfam" id="TIGR00763">
    <property type="entry name" value="lon"/>
    <property type="match status" value="1"/>
</dbReference>
<dbReference type="SMART" id="SM00464">
    <property type="entry name" value="LON"/>
    <property type="match status" value="1"/>
</dbReference>
<feature type="domain" description="Lon proteolytic" evidence="14">
    <location>
        <begin position="599"/>
        <end position="780"/>
    </location>
</feature>
<keyword evidence="4 9" id="KW-0547">Nucleotide-binding</keyword>
<feature type="active site" evidence="9 11">
    <location>
        <position position="686"/>
    </location>
</feature>
<dbReference type="InterPro" id="IPR046336">
    <property type="entry name" value="Lon_prtase_N_sf"/>
</dbReference>
<dbReference type="SUPFAM" id="SSF88697">
    <property type="entry name" value="PUA domain-like"/>
    <property type="match status" value="1"/>
</dbReference>
<comment type="function">
    <text evidence="9">ATP-dependent serine protease that mediates the selective degradation of mutant and abnormal proteins as well as certain short-lived regulatory proteins. Required for cellular homeostasis and for survival from DNA damage and developmental changes induced by stress. Degrades polypeptides processively to yield small peptide fragments that are 5 to 10 amino acids long. Binds to DNA in a double-stranded, site-specific manner.</text>
</comment>
<dbReference type="SUPFAM" id="SSF52540">
    <property type="entry name" value="P-loop containing nucleoside triphosphate hydrolases"/>
    <property type="match status" value="1"/>
</dbReference>
<dbReference type="SMART" id="SM00382">
    <property type="entry name" value="AAA"/>
    <property type="match status" value="1"/>
</dbReference>
<dbReference type="Pfam" id="PF05362">
    <property type="entry name" value="Lon_C"/>
    <property type="match status" value="1"/>
</dbReference>
<dbReference type="Proteomes" id="UP000663651">
    <property type="component" value="Chromosome"/>
</dbReference>
<dbReference type="InterPro" id="IPR008268">
    <property type="entry name" value="Peptidase_S16_AS"/>
</dbReference>
<organism evidence="16 17">
    <name type="scientific">Geobacter benzoatilyticus</name>
    <dbReference type="NCBI Taxonomy" id="2815309"/>
    <lineage>
        <taxon>Bacteria</taxon>
        <taxon>Pseudomonadati</taxon>
        <taxon>Thermodesulfobacteriota</taxon>
        <taxon>Desulfuromonadia</taxon>
        <taxon>Geobacterales</taxon>
        <taxon>Geobacteraceae</taxon>
        <taxon>Geobacter</taxon>
    </lineage>
</organism>
<accession>A0ABX7Q1J3</accession>
<dbReference type="InterPro" id="IPR054594">
    <property type="entry name" value="Lon_lid"/>
</dbReference>
<keyword evidence="2 9" id="KW-0963">Cytoplasm</keyword>
<keyword evidence="13" id="KW-0175">Coiled coil</keyword>
<keyword evidence="6 9" id="KW-0720">Serine protease</keyword>
<comment type="induction">
    <text evidence="9">By heat shock.</text>
</comment>
<dbReference type="Pfam" id="PF00004">
    <property type="entry name" value="AAA"/>
    <property type="match status" value="1"/>
</dbReference>
<feature type="coiled-coil region" evidence="13">
    <location>
        <begin position="244"/>
        <end position="271"/>
    </location>
</feature>
<evidence type="ECO:0000256" key="2">
    <source>
        <dbReference type="ARBA" id="ARBA00022490"/>
    </source>
</evidence>
<dbReference type="InterPro" id="IPR008269">
    <property type="entry name" value="Lon_proteolytic"/>
</dbReference>
<evidence type="ECO:0000313" key="17">
    <source>
        <dbReference type="Proteomes" id="UP000663651"/>
    </source>
</evidence>
<evidence type="ECO:0000256" key="13">
    <source>
        <dbReference type="SAM" id="Coils"/>
    </source>
</evidence>
<dbReference type="Gene3D" id="1.20.58.1480">
    <property type="match status" value="1"/>
</dbReference>
<evidence type="ECO:0000256" key="3">
    <source>
        <dbReference type="ARBA" id="ARBA00022670"/>
    </source>
</evidence>